<evidence type="ECO:0000256" key="4">
    <source>
        <dbReference type="ARBA" id="ARBA00022692"/>
    </source>
</evidence>
<keyword evidence="5 7" id="KW-1133">Transmembrane helix</keyword>
<dbReference type="PANTHER" id="PTHR30012:SF0">
    <property type="entry name" value="TYPE II SECRETION SYSTEM PROTEIN F-RELATED"/>
    <property type="match status" value="1"/>
</dbReference>
<evidence type="ECO:0000256" key="3">
    <source>
        <dbReference type="ARBA" id="ARBA00022475"/>
    </source>
</evidence>
<dbReference type="eggNOG" id="COG1459">
    <property type="taxonomic scope" value="Bacteria"/>
</dbReference>
<feature type="transmembrane region" description="Helical" evidence="7">
    <location>
        <begin position="107"/>
        <end position="130"/>
    </location>
</feature>
<sequence>MDNKLTLKQQVLFFELLASFLKAGFSIQQAIVQMGVLAPNLQQVLQVMKKKLQQGAEFSCVLKPYINENLYYQILIAEQYGNIDECITELGRLLKLRLQQRNKLKSLLIYPVCLLIFLIFLIGVVKIFVLPQIITFNQVQQSFLGSHNKMILWGIVVLLIVFLSGYIIWRLKWLREQNVLAKHQWYSTLPLVGKLYQIYCHYYLTYNLGMLLKSGMELQAICYCCQHYQPTSLLYQLGISLPKIILNGEKLADFVDKYRFIPSELILFINKGQTLNELSRELLLYSELSYEKLLKESNRLLNLIQPILFGVIGLLIIGTYLVIFGPLYRDLGGVLS</sequence>
<dbReference type="Gene3D" id="1.20.81.30">
    <property type="entry name" value="Type II secretion system (T2SS), domain F"/>
    <property type="match status" value="1"/>
</dbReference>
<dbReference type="InterPro" id="IPR042094">
    <property type="entry name" value="T2SS_GspF_sf"/>
</dbReference>
<gene>
    <name evidence="9" type="ORF">IV53_GL001086</name>
</gene>
<keyword evidence="10" id="KW-1185">Reference proteome</keyword>
<name>A0A0R2KKQ7_9LACO</name>
<accession>A0A0R2KKQ7</accession>
<evidence type="ECO:0000256" key="6">
    <source>
        <dbReference type="ARBA" id="ARBA00023136"/>
    </source>
</evidence>
<keyword evidence="3" id="KW-1003">Cell membrane</keyword>
<evidence type="ECO:0000313" key="10">
    <source>
        <dbReference type="Proteomes" id="UP000051500"/>
    </source>
</evidence>
<dbReference type="EMBL" id="JQBZ01000007">
    <property type="protein sequence ID" value="KRN89968.1"/>
    <property type="molecule type" value="Genomic_DNA"/>
</dbReference>
<dbReference type="Proteomes" id="UP000051500">
    <property type="component" value="Unassembled WGS sequence"/>
</dbReference>
<evidence type="ECO:0000256" key="2">
    <source>
        <dbReference type="ARBA" id="ARBA00005745"/>
    </source>
</evidence>
<evidence type="ECO:0000313" key="9">
    <source>
        <dbReference type="EMBL" id="KRN89968.1"/>
    </source>
</evidence>
<evidence type="ECO:0000256" key="7">
    <source>
        <dbReference type="SAM" id="Phobius"/>
    </source>
</evidence>
<dbReference type="PANTHER" id="PTHR30012">
    <property type="entry name" value="GENERAL SECRETION PATHWAY PROTEIN"/>
    <property type="match status" value="1"/>
</dbReference>
<feature type="domain" description="Type II secretion system protein GspF" evidence="8">
    <location>
        <begin position="13"/>
        <end position="131"/>
    </location>
</feature>
<dbReference type="STRING" id="1122146.IV53_GL001086"/>
<proteinExistence type="inferred from homology"/>
<dbReference type="InterPro" id="IPR003004">
    <property type="entry name" value="GspF/PilC"/>
</dbReference>
<dbReference type="PATRIC" id="fig|1122146.4.peg.1123"/>
<comment type="caution">
    <text evidence="9">The sequence shown here is derived from an EMBL/GenBank/DDBJ whole genome shotgun (WGS) entry which is preliminary data.</text>
</comment>
<dbReference type="NCBIfam" id="NF041012">
    <property type="entry name" value="T4P_ComGB"/>
    <property type="match status" value="1"/>
</dbReference>
<protein>
    <submittedName>
        <fullName evidence="9">Comg operon protein 2</fullName>
    </submittedName>
</protein>
<dbReference type="Pfam" id="PF00482">
    <property type="entry name" value="T2SSF"/>
    <property type="match status" value="1"/>
</dbReference>
<evidence type="ECO:0000256" key="1">
    <source>
        <dbReference type="ARBA" id="ARBA00004651"/>
    </source>
</evidence>
<keyword evidence="6 7" id="KW-0472">Membrane</keyword>
<comment type="subcellular location">
    <subcellularLocation>
        <location evidence="1">Cell membrane</location>
        <topology evidence="1">Multi-pass membrane protein</topology>
    </subcellularLocation>
</comment>
<dbReference type="GO" id="GO:0005886">
    <property type="term" value="C:plasma membrane"/>
    <property type="evidence" value="ECO:0007669"/>
    <property type="project" value="UniProtKB-SubCell"/>
</dbReference>
<reference evidence="9 10" key="1">
    <citation type="journal article" date="2015" name="Genome Announc.">
        <title>Expanding the biotechnology potential of lactobacilli through comparative genomics of 213 strains and associated genera.</title>
        <authorList>
            <person name="Sun Z."/>
            <person name="Harris H.M."/>
            <person name="McCann A."/>
            <person name="Guo C."/>
            <person name="Argimon S."/>
            <person name="Zhang W."/>
            <person name="Yang X."/>
            <person name="Jeffery I.B."/>
            <person name="Cooney J.C."/>
            <person name="Kagawa T.F."/>
            <person name="Liu W."/>
            <person name="Song Y."/>
            <person name="Salvetti E."/>
            <person name="Wrobel A."/>
            <person name="Rasinkangas P."/>
            <person name="Parkhill J."/>
            <person name="Rea M.C."/>
            <person name="O'Sullivan O."/>
            <person name="Ritari J."/>
            <person name="Douillard F.P."/>
            <person name="Paul Ross R."/>
            <person name="Yang R."/>
            <person name="Briner A.E."/>
            <person name="Felis G.E."/>
            <person name="de Vos W.M."/>
            <person name="Barrangou R."/>
            <person name="Klaenhammer T.R."/>
            <person name="Caufield P.W."/>
            <person name="Cui Y."/>
            <person name="Zhang H."/>
            <person name="O'Toole P.W."/>
        </authorList>
    </citation>
    <scope>NUCLEOTIDE SEQUENCE [LARGE SCALE GENOMIC DNA]</scope>
    <source>
        <strain evidence="9 10">DSM 22408</strain>
    </source>
</reference>
<dbReference type="RefSeq" id="WP_051188934.1">
    <property type="nucleotide sequence ID" value="NZ_AUHP01000017.1"/>
</dbReference>
<feature type="transmembrane region" description="Helical" evidence="7">
    <location>
        <begin position="150"/>
        <end position="169"/>
    </location>
</feature>
<evidence type="ECO:0000259" key="8">
    <source>
        <dbReference type="Pfam" id="PF00482"/>
    </source>
</evidence>
<comment type="similarity">
    <text evidence="2">Belongs to the GSP F family.</text>
</comment>
<evidence type="ECO:0000256" key="5">
    <source>
        <dbReference type="ARBA" id="ARBA00022989"/>
    </source>
</evidence>
<keyword evidence="4 7" id="KW-0812">Transmembrane</keyword>
<dbReference type="AlphaFoldDB" id="A0A0R2KKQ7"/>
<organism evidence="9 10">
    <name type="scientific">Ligilactobacillus ceti DSM 22408</name>
    <dbReference type="NCBI Taxonomy" id="1122146"/>
    <lineage>
        <taxon>Bacteria</taxon>
        <taxon>Bacillati</taxon>
        <taxon>Bacillota</taxon>
        <taxon>Bacilli</taxon>
        <taxon>Lactobacillales</taxon>
        <taxon>Lactobacillaceae</taxon>
        <taxon>Ligilactobacillus</taxon>
    </lineage>
</organism>
<feature type="transmembrane region" description="Helical" evidence="7">
    <location>
        <begin position="307"/>
        <end position="328"/>
    </location>
</feature>
<dbReference type="InterPro" id="IPR047692">
    <property type="entry name" value="T4P_ComGB"/>
</dbReference>
<dbReference type="InterPro" id="IPR018076">
    <property type="entry name" value="T2SS_GspF_dom"/>
</dbReference>